<dbReference type="Pfam" id="PF01590">
    <property type="entry name" value="GAF"/>
    <property type="match status" value="1"/>
</dbReference>
<dbReference type="SUPFAM" id="SSF158472">
    <property type="entry name" value="HAMP domain-like"/>
    <property type="match status" value="1"/>
</dbReference>
<dbReference type="GO" id="GO:0000155">
    <property type="term" value="F:phosphorelay sensor kinase activity"/>
    <property type="evidence" value="ECO:0007669"/>
    <property type="project" value="InterPro"/>
</dbReference>
<dbReference type="Pfam" id="PF17152">
    <property type="entry name" value="CHASE8"/>
    <property type="match status" value="1"/>
</dbReference>
<dbReference type="InterPro" id="IPR005467">
    <property type="entry name" value="His_kinase_dom"/>
</dbReference>
<dbReference type="InterPro" id="IPR004358">
    <property type="entry name" value="Sig_transdc_His_kin-like_C"/>
</dbReference>
<dbReference type="Pfam" id="PF00672">
    <property type="entry name" value="HAMP"/>
    <property type="match status" value="1"/>
</dbReference>
<dbReference type="SMART" id="SM00065">
    <property type="entry name" value="GAF"/>
    <property type="match status" value="1"/>
</dbReference>
<dbReference type="Pfam" id="PF00072">
    <property type="entry name" value="Response_reg"/>
    <property type="match status" value="1"/>
</dbReference>
<dbReference type="Gene3D" id="3.30.450.40">
    <property type="match status" value="1"/>
</dbReference>
<dbReference type="NCBIfam" id="TIGR00229">
    <property type="entry name" value="sensory_box"/>
    <property type="match status" value="2"/>
</dbReference>
<dbReference type="InterPro" id="IPR003661">
    <property type="entry name" value="HisK_dim/P_dom"/>
</dbReference>
<dbReference type="InterPro" id="IPR029016">
    <property type="entry name" value="GAF-like_dom_sf"/>
</dbReference>
<dbReference type="PANTHER" id="PTHR43065">
    <property type="entry name" value="SENSOR HISTIDINE KINASE"/>
    <property type="match status" value="1"/>
</dbReference>
<dbReference type="SUPFAM" id="SSF52172">
    <property type="entry name" value="CheY-like"/>
    <property type="match status" value="1"/>
</dbReference>
<dbReference type="SMART" id="SM00091">
    <property type="entry name" value="PAS"/>
    <property type="match status" value="2"/>
</dbReference>
<gene>
    <name evidence="12" type="ORF">MNBD_GAMMA08-2269</name>
</gene>
<feature type="domain" description="Histidine kinase" evidence="7">
    <location>
        <begin position="666"/>
        <end position="889"/>
    </location>
</feature>
<dbReference type="InterPro" id="IPR000700">
    <property type="entry name" value="PAS-assoc_C"/>
</dbReference>
<dbReference type="SMART" id="SM00388">
    <property type="entry name" value="HisKA"/>
    <property type="match status" value="1"/>
</dbReference>
<dbReference type="PANTHER" id="PTHR43065:SF42">
    <property type="entry name" value="TWO-COMPONENT SENSOR PPRA"/>
    <property type="match status" value="1"/>
</dbReference>
<dbReference type="SMART" id="SM00086">
    <property type="entry name" value="PAC"/>
    <property type="match status" value="2"/>
</dbReference>
<keyword evidence="6" id="KW-1133">Transmembrane helix</keyword>
<dbReference type="Pfam" id="PF02518">
    <property type="entry name" value="HATPase_c"/>
    <property type="match status" value="1"/>
</dbReference>
<evidence type="ECO:0000259" key="11">
    <source>
        <dbReference type="PROSITE" id="PS50885"/>
    </source>
</evidence>
<dbReference type="Pfam" id="PF13426">
    <property type="entry name" value="PAS_9"/>
    <property type="match status" value="1"/>
</dbReference>
<dbReference type="PRINTS" id="PR00344">
    <property type="entry name" value="BCTRLSENSOR"/>
</dbReference>
<dbReference type="Gene3D" id="3.30.565.10">
    <property type="entry name" value="Histidine kinase-like ATPase, C-terminal domain"/>
    <property type="match status" value="1"/>
</dbReference>
<dbReference type="PROSITE" id="PS50109">
    <property type="entry name" value="HIS_KIN"/>
    <property type="match status" value="1"/>
</dbReference>
<dbReference type="InterPro" id="IPR003594">
    <property type="entry name" value="HATPase_dom"/>
</dbReference>
<dbReference type="Pfam" id="PF00512">
    <property type="entry name" value="HisKA"/>
    <property type="match status" value="1"/>
</dbReference>
<dbReference type="PROSITE" id="PS50113">
    <property type="entry name" value="PAC"/>
    <property type="match status" value="2"/>
</dbReference>
<feature type="domain" description="HAMP" evidence="11">
    <location>
        <begin position="184"/>
        <end position="237"/>
    </location>
</feature>
<dbReference type="PROSITE" id="PS50110">
    <property type="entry name" value="RESPONSE_REGULATORY"/>
    <property type="match status" value="1"/>
</dbReference>
<feature type="transmembrane region" description="Helical" evidence="6">
    <location>
        <begin position="13"/>
        <end position="35"/>
    </location>
</feature>
<proteinExistence type="predicted"/>
<dbReference type="CDD" id="cd00130">
    <property type="entry name" value="PAS"/>
    <property type="match status" value="2"/>
</dbReference>
<dbReference type="Pfam" id="PF08447">
    <property type="entry name" value="PAS_3"/>
    <property type="match status" value="1"/>
</dbReference>
<dbReference type="EC" id="2.7.13.3" evidence="2"/>
<dbReference type="InterPro" id="IPR001789">
    <property type="entry name" value="Sig_transdc_resp-reg_receiver"/>
</dbReference>
<dbReference type="InterPro" id="IPR003018">
    <property type="entry name" value="GAF"/>
</dbReference>
<evidence type="ECO:0000259" key="7">
    <source>
        <dbReference type="PROSITE" id="PS50109"/>
    </source>
</evidence>
<dbReference type="SUPFAM" id="SSF55781">
    <property type="entry name" value="GAF domain-like"/>
    <property type="match status" value="1"/>
</dbReference>
<dbReference type="InterPro" id="IPR035965">
    <property type="entry name" value="PAS-like_dom_sf"/>
</dbReference>
<dbReference type="InterPro" id="IPR011006">
    <property type="entry name" value="CheY-like_superfamily"/>
</dbReference>
<comment type="catalytic activity">
    <reaction evidence="1">
        <text>ATP + protein L-histidine = ADP + protein N-phospho-L-histidine.</text>
        <dbReference type="EC" id="2.7.13.3"/>
    </reaction>
</comment>
<evidence type="ECO:0000256" key="2">
    <source>
        <dbReference type="ARBA" id="ARBA00012438"/>
    </source>
</evidence>
<dbReference type="GO" id="GO:0016020">
    <property type="term" value="C:membrane"/>
    <property type="evidence" value="ECO:0007669"/>
    <property type="project" value="InterPro"/>
</dbReference>
<keyword evidence="6" id="KW-0472">Membrane</keyword>
<sequence>MRWFKHLNIRGKLILIILMVTFITVALIGGIRIAWDMQQAREALAQDMSALSRLLSSRSSAALAFDDARLAQENLASLQEISHVVQACLYRGDGSILAVYQRSVSLNNTCPASKLLLDNATRFEDDSLYVVAAVRQSTELLGWLLVSSDLSLINSRLHDQLIFSALALLAALVLAWLLATWLQRIISAPIERVTQVARAIEEQQDRSLRAPVGNQDEVGKLAHSFNAMLDALDEQNQQLVAAKVEQQVASTRYRSLVESTSAIPWELELNSWRFTFVGPQAELLLGYPVDDWYQEKFWANSLHPEDKDESLAFCQAATAEMRNHQFEYRMRSSDGNYVWIHDDVQVVCEDDKPVRLQGFMFDITERKRHEQAITDIAAGVSAESGEAFFQHLVEHLSRLFNADYAFIGVLDKDQPLQINTLAVYAHGKIIDNLSYSLRGTPCANVVGESTCIYKEGVQALFPQDPLLNDMGIEGYIGSPLYNSKGEPLGVLVVLDSKPLKRTDQAGELLDIFAARAGAEVERMYAQESVRKLSQAVEQSPNMVMITDADGIIEYVNPSFSETTGYAAHEVIGQNPRVLQSGKTSIEVYQKLWTTIKLGQVWRGEIVNKHKDETLYTVEETIAPLFDQKGAISHFVSIKQDVTERKETEEALRRSQKMDAIGKLSGGIAHDFNNQLGVVIGYLDILKSHISDDEKSVKWVDTAIRASLHCIDLTRQLLTFSRQTGKEKEQVDINIKLKELETMVARSITPEVDVRYFLSENLWLSEINPGEFQDVILNLVINARDAMPSGGKLTIETKNKYLDADTVSFNPSINAGDYVILTVSDTGIGMDKKTLEHIFEPFFTTKAEGEGTGLGMAMVYGFVKRYAGSINVYSELGVGTTFRLYLPKSKSEALGENNIHQQNIELIGGNETILIVDDVDDMRNLASQYLTDLGYKTQLAKNAAQALQILEKESGIDLLFSDVVMSGGMNGYELVKKALAKKPALKALLTSGFTSKNIEKSGLAQFADKLLGKPYRKADLAKRIRSALDE</sequence>
<feature type="domain" description="PAS" evidence="9">
    <location>
        <begin position="528"/>
        <end position="574"/>
    </location>
</feature>
<dbReference type="InterPro" id="IPR013655">
    <property type="entry name" value="PAS_fold_3"/>
</dbReference>
<dbReference type="InterPro" id="IPR033417">
    <property type="entry name" value="CHASE8"/>
</dbReference>
<keyword evidence="6" id="KW-0812">Transmembrane</keyword>
<feature type="domain" description="PAC" evidence="10">
    <location>
        <begin position="324"/>
        <end position="375"/>
    </location>
</feature>
<dbReference type="Gene3D" id="1.10.287.130">
    <property type="match status" value="1"/>
</dbReference>
<organism evidence="12">
    <name type="scientific">hydrothermal vent metagenome</name>
    <dbReference type="NCBI Taxonomy" id="652676"/>
    <lineage>
        <taxon>unclassified sequences</taxon>
        <taxon>metagenomes</taxon>
        <taxon>ecological metagenomes</taxon>
    </lineage>
</organism>
<reference evidence="12" key="1">
    <citation type="submission" date="2018-06" db="EMBL/GenBank/DDBJ databases">
        <authorList>
            <person name="Zhirakovskaya E."/>
        </authorList>
    </citation>
    <scope>NUCLEOTIDE SEQUENCE</scope>
</reference>
<dbReference type="InterPro" id="IPR001610">
    <property type="entry name" value="PAC"/>
</dbReference>
<dbReference type="InterPro" id="IPR000014">
    <property type="entry name" value="PAS"/>
</dbReference>
<protein>
    <recommendedName>
        <fullName evidence="2">histidine kinase</fullName>
        <ecNumber evidence="2">2.7.13.3</ecNumber>
    </recommendedName>
</protein>
<dbReference type="SUPFAM" id="SSF47384">
    <property type="entry name" value="Homodimeric domain of signal transducing histidine kinase"/>
    <property type="match status" value="1"/>
</dbReference>
<name>A0A3B0Y083_9ZZZZ</name>
<evidence type="ECO:0000259" key="10">
    <source>
        <dbReference type="PROSITE" id="PS50113"/>
    </source>
</evidence>
<dbReference type="SMART" id="SM00448">
    <property type="entry name" value="REC"/>
    <property type="match status" value="1"/>
</dbReference>
<feature type="domain" description="PAC" evidence="10">
    <location>
        <begin position="599"/>
        <end position="653"/>
    </location>
</feature>
<dbReference type="InterPro" id="IPR036890">
    <property type="entry name" value="HATPase_C_sf"/>
</dbReference>
<dbReference type="InterPro" id="IPR003660">
    <property type="entry name" value="HAMP_dom"/>
</dbReference>
<dbReference type="SMART" id="SM00304">
    <property type="entry name" value="HAMP"/>
    <property type="match status" value="1"/>
</dbReference>
<dbReference type="PROSITE" id="PS50885">
    <property type="entry name" value="HAMP"/>
    <property type="match status" value="1"/>
</dbReference>
<evidence type="ECO:0000256" key="5">
    <source>
        <dbReference type="ARBA" id="ARBA00022777"/>
    </source>
</evidence>
<feature type="transmembrane region" description="Helical" evidence="6">
    <location>
        <begin position="161"/>
        <end position="182"/>
    </location>
</feature>
<dbReference type="CDD" id="cd00082">
    <property type="entry name" value="HisKA"/>
    <property type="match status" value="1"/>
</dbReference>
<evidence type="ECO:0000256" key="6">
    <source>
        <dbReference type="SAM" id="Phobius"/>
    </source>
</evidence>
<dbReference type="SUPFAM" id="SSF55785">
    <property type="entry name" value="PYP-like sensor domain (PAS domain)"/>
    <property type="match status" value="2"/>
</dbReference>
<dbReference type="SUPFAM" id="SSF55874">
    <property type="entry name" value="ATPase domain of HSP90 chaperone/DNA topoisomerase II/histidine kinase"/>
    <property type="match status" value="1"/>
</dbReference>
<dbReference type="PROSITE" id="PS50112">
    <property type="entry name" value="PAS"/>
    <property type="match status" value="2"/>
</dbReference>
<dbReference type="CDD" id="cd06225">
    <property type="entry name" value="HAMP"/>
    <property type="match status" value="1"/>
</dbReference>
<evidence type="ECO:0000313" key="12">
    <source>
        <dbReference type="EMBL" id="VAW61914.1"/>
    </source>
</evidence>
<dbReference type="AlphaFoldDB" id="A0A3B0Y083"/>
<evidence type="ECO:0000259" key="9">
    <source>
        <dbReference type="PROSITE" id="PS50112"/>
    </source>
</evidence>
<dbReference type="Gene3D" id="6.10.340.10">
    <property type="match status" value="1"/>
</dbReference>
<feature type="domain" description="PAS" evidence="9">
    <location>
        <begin position="249"/>
        <end position="309"/>
    </location>
</feature>
<evidence type="ECO:0000256" key="4">
    <source>
        <dbReference type="ARBA" id="ARBA00022679"/>
    </source>
</evidence>
<dbReference type="SMART" id="SM00387">
    <property type="entry name" value="HATPase_c"/>
    <property type="match status" value="1"/>
</dbReference>
<dbReference type="Gene3D" id="3.30.450.20">
    <property type="entry name" value="PAS domain"/>
    <property type="match status" value="2"/>
</dbReference>
<keyword evidence="3" id="KW-0597">Phosphoprotein</keyword>
<keyword evidence="4" id="KW-0808">Transferase</keyword>
<feature type="domain" description="Response regulatory" evidence="8">
    <location>
        <begin position="911"/>
        <end position="1027"/>
    </location>
</feature>
<keyword evidence="5" id="KW-0418">Kinase</keyword>
<evidence type="ECO:0000256" key="3">
    <source>
        <dbReference type="ARBA" id="ARBA00022553"/>
    </source>
</evidence>
<dbReference type="InterPro" id="IPR036097">
    <property type="entry name" value="HisK_dim/P_sf"/>
</dbReference>
<evidence type="ECO:0000256" key="1">
    <source>
        <dbReference type="ARBA" id="ARBA00000085"/>
    </source>
</evidence>
<evidence type="ECO:0000259" key="8">
    <source>
        <dbReference type="PROSITE" id="PS50110"/>
    </source>
</evidence>
<dbReference type="Gene3D" id="3.40.50.2300">
    <property type="match status" value="1"/>
</dbReference>
<dbReference type="EMBL" id="UOFH01000199">
    <property type="protein sequence ID" value="VAW61914.1"/>
    <property type="molecule type" value="Genomic_DNA"/>
</dbReference>
<accession>A0A3B0Y083</accession>